<reference evidence="1 2" key="1">
    <citation type="submission" date="2024-10" db="EMBL/GenBank/DDBJ databases">
        <title>The Natural Products Discovery Center: Release of the First 8490 Sequenced Strains for Exploring Actinobacteria Biosynthetic Diversity.</title>
        <authorList>
            <person name="Kalkreuter E."/>
            <person name="Kautsar S.A."/>
            <person name="Yang D."/>
            <person name="Bader C.D."/>
            <person name="Teijaro C.N."/>
            <person name="Fluegel L."/>
            <person name="Davis C.M."/>
            <person name="Simpson J.R."/>
            <person name="Lauterbach L."/>
            <person name="Steele A.D."/>
            <person name="Gui C."/>
            <person name="Meng S."/>
            <person name="Li G."/>
            <person name="Viehrig K."/>
            <person name="Ye F."/>
            <person name="Su P."/>
            <person name="Kiefer A.F."/>
            <person name="Nichols A."/>
            <person name="Cepeda A.J."/>
            <person name="Yan W."/>
            <person name="Fan B."/>
            <person name="Jiang Y."/>
            <person name="Adhikari A."/>
            <person name="Zheng C.-J."/>
            <person name="Schuster L."/>
            <person name="Cowan T.M."/>
            <person name="Smanski M.J."/>
            <person name="Chevrette M.G."/>
            <person name="De Carvalho L.P.S."/>
            <person name="Shen B."/>
        </authorList>
    </citation>
    <scope>NUCLEOTIDE SEQUENCE [LARGE SCALE GENOMIC DNA]</scope>
    <source>
        <strain evidence="1 2">NPDC050545</strain>
    </source>
</reference>
<dbReference type="Proteomes" id="UP001612741">
    <property type="component" value="Unassembled WGS sequence"/>
</dbReference>
<dbReference type="RefSeq" id="WP_397090452.1">
    <property type="nucleotide sequence ID" value="NZ_JBITGY010000015.1"/>
</dbReference>
<dbReference type="SUPFAM" id="SSF49879">
    <property type="entry name" value="SMAD/FHA domain"/>
    <property type="match status" value="1"/>
</dbReference>
<sequence length="237" mass="25988">MEVITVRRDFLGGIDVETRRLRPGESITFGRGAPGKPVDLRLDDPVVSQEAGVLSAVKDYWEISNLSRRYAYVVENLEGGGFVRLSPGTVDAPIPFETARVRVPGRQDQVTFLVLAPLKRRLATEHDTAGPLPPYPPYPLDPAAAYFLVLTALCEPQLRDPGSDVVPGVPQIRRRLASMGLSRSAVDYHLDFLAGAKFRLQPPGQVRGNDWRPCAVAGHALRFGLVTRAHLVLLPPL</sequence>
<organism evidence="1 2">
    <name type="scientific">Nonomuraea typhae</name>
    <dbReference type="NCBI Taxonomy" id="2603600"/>
    <lineage>
        <taxon>Bacteria</taxon>
        <taxon>Bacillati</taxon>
        <taxon>Actinomycetota</taxon>
        <taxon>Actinomycetes</taxon>
        <taxon>Streptosporangiales</taxon>
        <taxon>Streptosporangiaceae</taxon>
        <taxon>Nonomuraea</taxon>
    </lineage>
</organism>
<protein>
    <recommendedName>
        <fullName evidence="3">FHA domain-containing protein</fullName>
    </recommendedName>
</protein>
<evidence type="ECO:0008006" key="3">
    <source>
        <dbReference type="Google" id="ProtNLM"/>
    </source>
</evidence>
<comment type="caution">
    <text evidence="1">The sequence shown here is derived from an EMBL/GenBank/DDBJ whole genome shotgun (WGS) entry which is preliminary data.</text>
</comment>
<evidence type="ECO:0000313" key="2">
    <source>
        <dbReference type="Proteomes" id="UP001612741"/>
    </source>
</evidence>
<keyword evidence="2" id="KW-1185">Reference proteome</keyword>
<dbReference type="InterPro" id="IPR008984">
    <property type="entry name" value="SMAD_FHA_dom_sf"/>
</dbReference>
<evidence type="ECO:0000313" key="1">
    <source>
        <dbReference type="EMBL" id="MFI6504639.1"/>
    </source>
</evidence>
<name>A0ABW7Z8Y6_9ACTN</name>
<accession>A0ABW7Z8Y6</accession>
<gene>
    <name evidence="1" type="ORF">ACIBG2_45140</name>
</gene>
<proteinExistence type="predicted"/>
<dbReference type="EMBL" id="JBITGY010000015">
    <property type="protein sequence ID" value="MFI6504639.1"/>
    <property type="molecule type" value="Genomic_DNA"/>
</dbReference>